<dbReference type="EMBL" id="JAYKXH010000001">
    <property type="protein sequence ID" value="KAK7176155.1"/>
    <property type="molecule type" value="Genomic_DNA"/>
</dbReference>
<evidence type="ECO:0000313" key="2">
    <source>
        <dbReference type="EMBL" id="KAK7176155.1"/>
    </source>
</evidence>
<feature type="region of interest" description="Disordered" evidence="1">
    <location>
        <begin position="52"/>
        <end position="72"/>
    </location>
</feature>
<name>A0AAN9DMD0_9TELE</name>
<evidence type="ECO:0000313" key="3">
    <source>
        <dbReference type="Proteomes" id="UP001364617"/>
    </source>
</evidence>
<evidence type="ECO:0000256" key="1">
    <source>
        <dbReference type="SAM" id="MobiDB-lite"/>
    </source>
</evidence>
<sequence length="72" mass="8125">MFVITFSISVHQVSTARRRQVCVYETLRTLRRAECFLTPVGLGLSQWNRKVSSAQASEPEPVSQPDLNTLMS</sequence>
<reference evidence="2 3" key="1">
    <citation type="submission" date="2024-02" db="EMBL/GenBank/DDBJ databases">
        <title>Chromosome-level genome assembly of the Eurasian Minnow (Phoxinus phoxinus).</title>
        <authorList>
            <person name="Oriowo T.O."/>
            <person name="Martin S."/>
            <person name="Stange M."/>
            <person name="Chrysostomakis Y."/>
            <person name="Brown T."/>
            <person name="Winkler S."/>
            <person name="Kukowka S."/>
            <person name="Myers E.W."/>
            <person name="Bohne A."/>
        </authorList>
    </citation>
    <scope>NUCLEOTIDE SEQUENCE [LARGE SCALE GENOMIC DNA]</scope>
    <source>
        <strain evidence="2">ZFMK-TIS-60720</strain>
        <tissue evidence="2">Whole Organism</tissue>
    </source>
</reference>
<comment type="caution">
    <text evidence="2">The sequence shown here is derived from an EMBL/GenBank/DDBJ whole genome shotgun (WGS) entry which is preliminary data.</text>
</comment>
<dbReference type="AlphaFoldDB" id="A0AAN9DMD0"/>
<protein>
    <submittedName>
        <fullName evidence="2">Uncharacterized protein</fullName>
    </submittedName>
</protein>
<gene>
    <name evidence="2" type="ORF">R3I93_000421</name>
</gene>
<dbReference type="Proteomes" id="UP001364617">
    <property type="component" value="Unassembled WGS sequence"/>
</dbReference>
<keyword evidence="3" id="KW-1185">Reference proteome</keyword>
<proteinExistence type="predicted"/>
<organism evidence="2 3">
    <name type="scientific">Phoxinus phoxinus</name>
    <name type="common">Eurasian minnow</name>
    <dbReference type="NCBI Taxonomy" id="58324"/>
    <lineage>
        <taxon>Eukaryota</taxon>
        <taxon>Metazoa</taxon>
        <taxon>Chordata</taxon>
        <taxon>Craniata</taxon>
        <taxon>Vertebrata</taxon>
        <taxon>Euteleostomi</taxon>
        <taxon>Actinopterygii</taxon>
        <taxon>Neopterygii</taxon>
        <taxon>Teleostei</taxon>
        <taxon>Ostariophysi</taxon>
        <taxon>Cypriniformes</taxon>
        <taxon>Leuciscidae</taxon>
        <taxon>Phoxininae</taxon>
        <taxon>Phoxinus</taxon>
    </lineage>
</organism>
<accession>A0AAN9DMD0</accession>